<evidence type="ECO:0000313" key="15">
    <source>
        <dbReference type="Proteomes" id="UP000656813"/>
    </source>
</evidence>
<proteinExistence type="inferred from homology"/>
<dbReference type="NCBIfam" id="TIGR00334">
    <property type="entry name" value="5S_RNA_mat_M5"/>
    <property type="match status" value="1"/>
</dbReference>
<dbReference type="PROSITE" id="PS50880">
    <property type="entry name" value="TOPRIM"/>
    <property type="match status" value="1"/>
</dbReference>
<evidence type="ECO:0000313" key="14">
    <source>
        <dbReference type="EMBL" id="GGH88337.1"/>
    </source>
</evidence>
<dbReference type="PANTHER" id="PTHR39156:SF1">
    <property type="entry name" value="RIBONUCLEASE M5"/>
    <property type="match status" value="1"/>
</dbReference>
<comment type="similarity">
    <text evidence="11">Belongs to the ribonuclease M5 family.</text>
</comment>
<evidence type="ECO:0000256" key="1">
    <source>
        <dbReference type="ARBA" id="ARBA00022490"/>
    </source>
</evidence>
<keyword evidence="5" id="KW-0479">Metal-binding</keyword>
<evidence type="ECO:0000256" key="6">
    <source>
        <dbReference type="ARBA" id="ARBA00022730"/>
    </source>
</evidence>
<keyword evidence="8 11" id="KW-0378">Hydrolase</keyword>
<keyword evidence="1 11" id="KW-0963">Cytoplasm</keyword>
<evidence type="ECO:0000259" key="13">
    <source>
        <dbReference type="PROSITE" id="PS50880"/>
    </source>
</evidence>
<dbReference type="EC" id="3.1.26.8" evidence="11 12"/>
<dbReference type="RefSeq" id="WP_188499196.1">
    <property type="nucleotide sequence ID" value="NZ_BMFV01000050.1"/>
</dbReference>
<evidence type="ECO:0000256" key="5">
    <source>
        <dbReference type="ARBA" id="ARBA00022723"/>
    </source>
</evidence>
<evidence type="ECO:0000256" key="8">
    <source>
        <dbReference type="ARBA" id="ARBA00022801"/>
    </source>
</evidence>
<keyword evidence="6 11" id="KW-0699">rRNA-binding</keyword>
<dbReference type="FunFam" id="3.40.1360.10:FF:000006">
    <property type="entry name" value="Ribonuclease M5"/>
    <property type="match status" value="1"/>
</dbReference>
<comment type="catalytic activity">
    <reaction evidence="11">
        <text>Endonucleolytic cleavage of RNA, removing 21 and 42 nucleotides, respectively, from the 5'- and 3'-termini of a 5S-rRNA precursor.</text>
        <dbReference type="EC" id="3.1.26.8"/>
    </reaction>
</comment>
<keyword evidence="2 11" id="KW-0690">Ribosome biogenesis</keyword>
<dbReference type="AlphaFoldDB" id="A0A8J2ZZE2"/>
<evidence type="ECO:0000256" key="12">
    <source>
        <dbReference type="NCBIfam" id="TIGR00334"/>
    </source>
</evidence>
<keyword evidence="10 11" id="KW-0694">RNA-binding</keyword>
<dbReference type="InterPro" id="IPR006171">
    <property type="entry name" value="TOPRIM_dom"/>
</dbReference>
<dbReference type="HAMAP" id="MF_01469">
    <property type="entry name" value="RNase_M5"/>
    <property type="match status" value="1"/>
</dbReference>
<dbReference type="PANTHER" id="PTHR39156">
    <property type="entry name" value="RIBONUCLEASE M5"/>
    <property type="match status" value="1"/>
</dbReference>
<dbReference type="Pfam" id="PF13331">
    <property type="entry name" value="DUF4093"/>
    <property type="match status" value="1"/>
</dbReference>
<dbReference type="InterPro" id="IPR004466">
    <property type="entry name" value="RNase_M5"/>
</dbReference>
<reference evidence="14" key="1">
    <citation type="journal article" date="2014" name="Int. J. Syst. Evol. Microbiol.">
        <title>Complete genome sequence of Corynebacterium casei LMG S-19264T (=DSM 44701T), isolated from a smear-ripened cheese.</title>
        <authorList>
            <consortium name="US DOE Joint Genome Institute (JGI-PGF)"/>
            <person name="Walter F."/>
            <person name="Albersmeier A."/>
            <person name="Kalinowski J."/>
            <person name="Ruckert C."/>
        </authorList>
    </citation>
    <scope>NUCLEOTIDE SEQUENCE</scope>
    <source>
        <strain evidence="14">CGMCC 1.12777</strain>
    </source>
</reference>
<dbReference type="GO" id="GO:0006364">
    <property type="term" value="P:rRNA processing"/>
    <property type="evidence" value="ECO:0007669"/>
    <property type="project" value="UniProtKB-UniRule"/>
</dbReference>
<dbReference type="EMBL" id="BMFV01000050">
    <property type="protein sequence ID" value="GGH88337.1"/>
    <property type="molecule type" value="Genomic_DNA"/>
</dbReference>
<dbReference type="SMART" id="SM00493">
    <property type="entry name" value="TOPRIM"/>
    <property type="match status" value="1"/>
</dbReference>
<organism evidence="14 15">
    <name type="scientific">Pullulanibacillus pueri</name>
    <dbReference type="NCBI Taxonomy" id="1437324"/>
    <lineage>
        <taxon>Bacteria</taxon>
        <taxon>Bacillati</taxon>
        <taxon>Bacillota</taxon>
        <taxon>Bacilli</taxon>
        <taxon>Bacillales</taxon>
        <taxon>Sporolactobacillaceae</taxon>
        <taxon>Pullulanibacillus</taxon>
    </lineage>
</organism>
<dbReference type="GO" id="GO:0019843">
    <property type="term" value="F:rRNA binding"/>
    <property type="evidence" value="ECO:0007669"/>
    <property type="project" value="UniProtKB-KW"/>
</dbReference>
<accession>A0A8J2ZZE2</accession>
<evidence type="ECO:0000256" key="2">
    <source>
        <dbReference type="ARBA" id="ARBA00022517"/>
    </source>
</evidence>
<evidence type="ECO:0000256" key="10">
    <source>
        <dbReference type="ARBA" id="ARBA00022884"/>
    </source>
</evidence>
<dbReference type="GO" id="GO:0046872">
    <property type="term" value="F:metal ion binding"/>
    <property type="evidence" value="ECO:0007669"/>
    <property type="project" value="UniProtKB-KW"/>
</dbReference>
<protein>
    <recommendedName>
        <fullName evidence="11 12">Ribonuclease M5</fullName>
        <ecNumber evidence="11 12">3.1.26.8</ecNumber>
    </recommendedName>
    <alternativeName>
        <fullName evidence="11">RNase M5</fullName>
    </alternativeName>
    <alternativeName>
        <fullName evidence="11">Ribosomal RNA terminal maturase M5</fullName>
    </alternativeName>
</protein>
<keyword evidence="3 11" id="KW-0698">rRNA processing</keyword>
<dbReference type="GO" id="GO:0043822">
    <property type="term" value="F:ribonuclease M5 activity"/>
    <property type="evidence" value="ECO:0007669"/>
    <property type="project" value="UniProtKB-UniRule"/>
</dbReference>
<evidence type="ECO:0000256" key="9">
    <source>
        <dbReference type="ARBA" id="ARBA00022842"/>
    </source>
</evidence>
<comment type="caution">
    <text evidence="14">The sequence shown here is derived from an EMBL/GenBank/DDBJ whole genome shotgun (WGS) entry which is preliminary data.</text>
</comment>
<comment type="subcellular location">
    <subcellularLocation>
        <location evidence="11">Cytoplasm</location>
    </subcellularLocation>
</comment>
<feature type="domain" description="Toprim" evidence="13">
    <location>
        <begin position="4"/>
        <end position="90"/>
    </location>
</feature>
<name>A0A8J2ZZE2_9BACL</name>
<dbReference type="InterPro" id="IPR025156">
    <property type="entry name" value="RNase_M5_C"/>
</dbReference>
<comment type="function">
    <text evidence="11">Required for correct processing of both the 5' and 3' ends of 5S rRNA precursor. Cleaves both sides of a double-stranded region yielding mature 5S rRNA in one step.</text>
</comment>
<keyword evidence="4 11" id="KW-0540">Nuclease</keyword>
<keyword evidence="7 11" id="KW-0255">Endonuclease</keyword>
<dbReference type="Proteomes" id="UP000656813">
    <property type="component" value="Unassembled WGS sequence"/>
</dbReference>
<evidence type="ECO:0000256" key="11">
    <source>
        <dbReference type="HAMAP-Rule" id="MF_01469"/>
    </source>
</evidence>
<evidence type="ECO:0000256" key="3">
    <source>
        <dbReference type="ARBA" id="ARBA00022552"/>
    </source>
</evidence>
<dbReference type="CDD" id="cd01027">
    <property type="entry name" value="TOPRIM_RNase_M5_like"/>
    <property type="match status" value="1"/>
</dbReference>
<keyword evidence="9" id="KW-0460">Magnesium</keyword>
<dbReference type="Pfam" id="PF01751">
    <property type="entry name" value="Toprim"/>
    <property type="match status" value="1"/>
</dbReference>
<evidence type="ECO:0000256" key="4">
    <source>
        <dbReference type="ARBA" id="ARBA00022722"/>
    </source>
</evidence>
<gene>
    <name evidence="11 14" type="primary">rnmV</name>
    <name evidence="14" type="ORF">GCM10007096_40440</name>
</gene>
<sequence length="186" mass="21026">MDIKEIIVVEGKSDTLAINRALTADTIETNGSAINKQTLNAIRHAQAVRGVIVFTDPDVPGEQIRRKITDYVPDCKHAFIKKKEAFGGKNHSLGIEHAAPEVIIEALKKVYTVSTEQPERIPRKLLTRKGLVGGSRSKARRQALCERLNIGYTNGKQLYKRLRMFQITQERFEEALQQVMQEETNE</sequence>
<dbReference type="SUPFAM" id="SSF110455">
    <property type="entry name" value="Toprim domain"/>
    <property type="match status" value="1"/>
</dbReference>
<keyword evidence="15" id="KW-1185">Reference proteome</keyword>
<evidence type="ECO:0000256" key="7">
    <source>
        <dbReference type="ARBA" id="ARBA00022759"/>
    </source>
</evidence>
<dbReference type="GO" id="GO:0005737">
    <property type="term" value="C:cytoplasm"/>
    <property type="evidence" value="ECO:0007669"/>
    <property type="project" value="UniProtKB-SubCell"/>
</dbReference>
<dbReference type="InterPro" id="IPR034141">
    <property type="entry name" value="TOPRIM_RNase_M5-like"/>
</dbReference>
<reference evidence="14" key="2">
    <citation type="submission" date="2020-09" db="EMBL/GenBank/DDBJ databases">
        <authorList>
            <person name="Sun Q."/>
            <person name="Zhou Y."/>
        </authorList>
    </citation>
    <scope>NUCLEOTIDE SEQUENCE</scope>
    <source>
        <strain evidence="14">CGMCC 1.12777</strain>
    </source>
</reference>
<dbReference type="Gene3D" id="3.40.1360.10">
    <property type="match status" value="1"/>
</dbReference>